<dbReference type="Proteomes" id="UP001597052">
    <property type="component" value="Unassembled WGS sequence"/>
</dbReference>
<organism evidence="2 3">
    <name type="scientific">Halohasta litorea</name>
    <dbReference type="NCBI Taxonomy" id="869891"/>
    <lineage>
        <taxon>Archaea</taxon>
        <taxon>Methanobacteriati</taxon>
        <taxon>Methanobacteriota</taxon>
        <taxon>Stenosarchaea group</taxon>
        <taxon>Halobacteria</taxon>
        <taxon>Halobacteriales</taxon>
        <taxon>Haloferacaceae</taxon>
        <taxon>Halohasta</taxon>
    </lineage>
</organism>
<comment type="caution">
    <text evidence="2">The sequence shown here is derived from an EMBL/GenBank/DDBJ whole genome shotgun (WGS) entry which is preliminary data.</text>
</comment>
<evidence type="ECO:0000313" key="2">
    <source>
        <dbReference type="EMBL" id="MFD1640479.1"/>
    </source>
</evidence>
<protein>
    <submittedName>
        <fullName evidence="2">Uncharacterized protein</fullName>
    </submittedName>
</protein>
<reference evidence="2 3" key="1">
    <citation type="journal article" date="2019" name="Int. J. Syst. Evol. Microbiol.">
        <title>The Global Catalogue of Microorganisms (GCM) 10K type strain sequencing project: providing services to taxonomists for standard genome sequencing and annotation.</title>
        <authorList>
            <consortium name="The Broad Institute Genomics Platform"/>
            <consortium name="The Broad Institute Genome Sequencing Center for Infectious Disease"/>
            <person name="Wu L."/>
            <person name="Ma J."/>
        </authorList>
    </citation>
    <scope>NUCLEOTIDE SEQUENCE [LARGE SCALE GENOMIC DNA]</scope>
    <source>
        <strain evidence="2 3">CGMCC 1.10593</strain>
    </source>
</reference>
<evidence type="ECO:0000313" key="3">
    <source>
        <dbReference type="Proteomes" id="UP001597052"/>
    </source>
</evidence>
<keyword evidence="3" id="KW-1185">Reference proteome</keyword>
<feature type="transmembrane region" description="Helical" evidence="1">
    <location>
        <begin position="30"/>
        <end position="54"/>
    </location>
</feature>
<dbReference type="AlphaFoldDB" id="A0ABD6D2G1"/>
<feature type="transmembrane region" description="Helical" evidence="1">
    <location>
        <begin position="74"/>
        <end position="100"/>
    </location>
</feature>
<feature type="transmembrane region" description="Helical" evidence="1">
    <location>
        <begin position="160"/>
        <end position="184"/>
    </location>
</feature>
<keyword evidence="1" id="KW-0812">Transmembrane</keyword>
<dbReference type="EMBL" id="JBHUDM010000001">
    <property type="protein sequence ID" value="MFD1640479.1"/>
    <property type="molecule type" value="Genomic_DNA"/>
</dbReference>
<evidence type="ECO:0000256" key="1">
    <source>
        <dbReference type="SAM" id="Phobius"/>
    </source>
</evidence>
<gene>
    <name evidence="2" type="ORF">ACFSBW_01140</name>
</gene>
<keyword evidence="1" id="KW-0472">Membrane</keyword>
<accession>A0ABD6D2G1</accession>
<proteinExistence type="predicted"/>
<dbReference type="RefSeq" id="WP_256397483.1">
    <property type="nucleotide sequence ID" value="NZ_JANHDJ010000007.1"/>
</dbReference>
<keyword evidence="1" id="KW-1133">Transmembrane helix</keyword>
<name>A0ABD6D2G1_9EURY</name>
<feature type="transmembrane region" description="Helical" evidence="1">
    <location>
        <begin position="112"/>
        <end position="140"/>
    </location>
</feature>
<sequence>MHSLPITRMAAVCKGYGPGRLPYADRREIGAGYAMATTAMVAAVTFVLIGQIPGVSEATTIGPFWFGYLGIPSGIAAVQTAAAAIPVVMPSAFVSGVVVWRVASSEHSRFGSVAGVAATGLTYPIGSLVVGGVLTIPSVLQDLGQLRLLSLVSELLAGTAYLGLFFGIPVFVFTFWLTLPLGALGGSIYERTRTA</sequence>